<evidence type="ECO:0000259" key="1">
    <source>
        <dbReference type="Pfam" id="PF01872"/>
    </source>
</evidence>
<dbReference type="AlphaFoldDB" id="A0A5N1JNY9"/>
<protein>
    <submittedName>
        <fullName evidence="2">Dihydrofolate reductase</fullName>
    </submittedName>
</protein>
<dbReference type="Gene3D" id="3.40.430.10">
    <property type="entry name" value="Dihydrofolate Reductase, subunit A"/>
    <property type="match status" value="1"/>
</dbReference>
<feature type="domain" description="Bacterial bifunctional deaminase-reductase C-terminal" evidence="1">
    <location>
        <begin position="45"/>
        <end position="204"/>
    </location>
</feature>
<keyword evidence="3" id="KW-1185">Reference proteome</keyword>
<dbReference type="EMBL" id="VTWS01000001">
    <property type="protein sequence ID" value="KAA9357177.1"/>
    <property type="molecule type" value="Genomic_DNA"/>
</dbReference>
<sequence length="212" mass="24219">MFWRVPSTPHHPVTSGPHRIAGNFYTILRYRCRVLLPQKTNTMRKVKLYIATSLDRYIAGPNGEIDWLFTEGEFGYDAFMETVDTTLMGYETYKLIETFGDFPYKSQTNYVFTRNSNRPEAAYAQFIASDVVAFVQALKQQAGRDIFLVGGGQINAILLEAGLIDELQVFVHPIILGKGIPMFQSTEKPHPWQLVETKTYERGLVELHYLKG</sequence>
<comment type="caution">
    <text evidence="2">The sequence shown here is derived from an EMBL/GenBank/DDBJ whole genome shotgun (WGS) entry which is preliminary data.</text>
</comment>
<evidence type="ECO:0000313" key="3">
    <source>
        <dbReference type="Proteomes" id="UP000326344"/>
    </source>
</evidence>
<name>A0A5N1JNY9_9BACT</name>
<dbReference type="GO" id="GO:0009231">
    <property type="term" value="P:riboflavin biosynthetic process"/>
    <property type="evidence" value="ECO:0007669"/>
    <property type="project" value="InterPro"/>
</dbReference>
<gene>
    <name evidence="2" type="ORF">F0P93_05425</name>
</gene>
<dbReference type="PANTHER" id="PTHR38011">
    <property type="entry name" value="DIHYDROFOLATE REDUCTASE FAMILY PROTEIN (AFU_ORTHOLOGUE AFUA_8G06820)"/>
    <property type="match status" value="1"/>
</dbReference>
<dbReference type="SUPFAM" id="SSF53597">
    <property type="entry name" value="Dihydrofolate reductase-like"/>
    <property type="match status" value="1"/>
</dbReference>
<dbReference type="GO" id="GO:0008703">
    <property type="term" value="F:5-amino-6-(5-phosphoribosylamino)uracil reductase activity"/>
    <property type="evidence" value="ECO:0007669"/>
    <property type="project" value="InterPro"/>
</dbReference>
<proteinExistence type="predicted"/>
<dbReference type="InterPro" id="IPR002734">
    <property type="entry name" value="RibDG_C"/>
</dbReference>
<evidence type="ECO:0000313" key="2">
    <source>
        <dbReference type="EMBL" id="KAA9357177.1"/>
    </source>
</evidence>
<dbReference type="Proteomes" id="UP000326344">
    <property type="component" value="Unassembled WGS sequence"/>
</dbReference>
<dbReference type="PANTHER" id="PTHR38011:SF11">
    <property type="entry name" value="2,5-DIAMINO-6-RIBOSYLAMINO-4(3H)-PYRIMIDINONE 5'-PHOSPHATE REDUCTASE"/>
    <property type="match status" value="1"/>
</dbReference>
<organism evidence="2 3">
    <name type="scientific">Larkinella humicola</name>
    <dbReference type="NCBI Taxonomy" id="2607654"/>
    <lineage>
        <taxon>Bacteria</taxon>
        <taxon>Pseudomonadati</taxon>
        <taxon>Bacteroidota</taxon>
        <taxon>Cytophagia</taxon>
        <taxon>Cytophagales</taxon>
        <taxon>Spirosomataceae</taxon>
        <taxon>Larkinella</taxon>
    </lineage>
</organism>
<dbReference type="Pfam" id="PF01872">
    <property type="entry name" value="RibD_C"/>
    <property type="match status" value="1"/>
</dbReference>
<dbReference type="InterPro" id="IPR050765">
    <property type="entry name" value="Riboflavin_Biosynth_HTPR"/>
</dbReference>
<dbReference type="InterPro" id="IPR024072">
    <property type="entry name" value="DHFR-like_dom_sf"/>
</dbReference>
<reference evidence="2 3" key="1">
    <citation type="submission" date="2019-09" db="EMBL/GenBank/DDBJ databases">
        <title>Genome Sequence of Larkinella sp MA1.</title>
        <authorList>
            <person name="Srinivasan S."/>
        </authorList>
    </citation>
    <scope>NUCLEOTIDE SEQUENCE [LARGE SCALE GENOMIC DNA]</scope>
    <source>
        <strain evidence="2 3">MA1</strain>
    </source>
</reference>
<accession>A0A5N1JNY9</accession>